<evidence type="ECO:0000313" key="2">
    <source>
        <dbReference type="EMBL" id="EXJ15706.1"/>
    </source>
</evidence>
<dbReference type="SUPFAM" id="SSF56801">
    <property type="entry name" value="Acetyl-CoA synthetase-like"/>
    <property type="match status" value="1"/>
</dbReference>
<gene>
    <name evidence="2" type="ORF">D779_1094</name>
</gene>
<dbReference type="OrthoDB" id="9787658at2"/>
<evidence type="ECO:0000313" key="3">
    <source>
        <dbReference type="Proteomes" id="UP000019460"/>
    </source>
</evidence>
<dbReference type="EMBL" id="AONC01000022">
    <property type="protein sequence ID" value="EXJ15706.1"/>
    <property type="molecule type" value="Genomic_DNA"/>
</dbReference>
<sequence length="319" mass="36122">MKPWWTTERILRLLTDLIASKIGRFRPTLERLQRSHDPIGAAIHIGTQSHANVDAAVFDLDSLELVDLAQTIEDRFHLEEAGLDGALLEQRNLDDWVRIVLDGRARWDEEMSFETSGSTGRPKLCTHRMSALEQEVGCMADRFADRSRVLCGVPCHHIYGFLFGLMLPARLDIPMRDVRDSLPSSVLKRARSGDLIVANPAFFDMATRRSLGIAPGVTLLTSTSTCPPNLWRRLLESRAERVVEIYGSTENGGIGTRESSHNPFALLPYWSRLAGYEDRLIRAMPDARPQPTALQDRLRWIDDTRFEVLERRDGPAHRS</sequence>
<dbReference type="Proteomes" id="UP000019460">
    <property type="component" value="Unassembled WGS sequence"/>
</dbReference>
<keyword evidence="2" id="KW-0436">Ligase</keyword>
<dbReference type="Gene3D" id="3.40.50.12780">
    <property type="entry name" value="N-terminal domain of ligase-like"/>
    <property type="match status" value="1"/>
</dbReference>
<accession>W9VFC5</accession>
<feature type="domain" description="AMP-dependent synthetase/ligase" evidence="1">
    <location>
        <begin position="115"/>
        <end position="256"/>
    </location>
</feature>
<dbReference type="eggNOG" id="COG0318">
    <property type="taxonomic scope" value="Bacteria"/>
</dbReference>
<dbReference type="GO" id="GO:0016874">
    <property type="term" value="F:ligase activity"/>
    <property type="evidence" value="ECO:0007669"/>
    <property type="project" value="UniProtKB-KW"/>
</dbReference>
<protein>
    <submittedName>
        <fullName evidence="2">4-coumarate--CoA ligase (4CL) (4-coumaroyl-CoA synthase)</fullName>
    </submittedName>
</protein>
<proteinExistence type="predicted"/>
<keyword evidence="3" id="KW-1185">Reference proteome</keyword>
<dbReference type="RefSeq" id="WP_052347936.1">
    <property type="nucleotide sequence ID" value="NZ_AONC01000022.1"/>
</dbReference>
<dbReference type="InterPro" id="IPR000873">
    <property type="entry name" value="AMP-dep_synth/lig_dom"/>
</dbReference>
<dbReference type="Pfam" id="PF00501">
    <property type="entry name" value="AMP-binding"/>
    <property type="match status" value="1"/>
</dbReference>
<comment type="caution">
    <text evidence="2">The sequence shown here is derived from an EMBL/GenBank/DDBJ whole genome shotgun (WGS) entry which is preliminary data.</text>
</comment>
<dbReference type="AlphaFoldDB" id="W9VFC5"/>
<name>W9VFC5_9GAMM</name>
<evidence type="ECO:0000259" key="1">
    <source>
        <dbReference type="Pfam" id="PF00501"/>
    </source>
</evidence>
<reference evidence="2 3" key="1">
    <citation type="submission" date="2012-11" db="EMBL/GenBank/DDBJ databases">
        <title>Genome assembly of Thiorhodococcus sp. AK35.</title>
        <authorList>
            <person name="Nupur N."/>
            <person name="Khatri I."/>
            <person name="Subramanian S."/>
            <person name="Pinnaka A."/>
        </authorList>
    </citation>
    <scope>NUCLEOTIDE SEQUENCE [LARGE SCALE GENOMIC DNA]</scope>
    <source>
        <strain evidence="2 3">AK35</strain>
    </source>
</reference>
<dbReference type="InterPro" id="IPR042099">
    <property type="entry name" value="ANL_N_sf"/>
</dbReference>
<dbReference type="STRING" id="1249627.D779_1094"/>
<organism evidence="2 3">
    <name type="scientific">Imhoffiella purpurea</name>
    <dbReference type="NCBI Taxonomy" id="1249627"/>
    <lineage>
        <taxon>Bacteria</taxon>
        <taxon>Pseudomonadati</taxon>
        <taxon>Pseudomonadota</taxon>
        <taxon>Gammaproteobacteria</taxon>
        <taxon>Chromatiales</taxon>
        <taxon>Chromatiaceae</taxon>
        <taxon>Imhoffiella</taxon>
    </lineage>
</organism>